<evidence type="ECO:0000259" key="6">
    <source>
        <dbReference type="PROSITE" id="PS50931"/>
    </source>
</evidence>
<dbReference type="Proteomes" id="UP000243904">
    <property type="component" value="Chromosome I"/>
</dbReference>
<dbReference type="Pfam" id="PF03466">
    <property type="entry name" value="LysR_substrate"/>
    <property type="match status" value="1"/>
</dbReference>
<dbReference type="PANTHER" id="PTHR30537">
    <property type="entry name" value="HTH-TYPE TRANSCRIPTIONAL REGULATOR"/>
    <property type="match status" value="1"/>
</dbReference>
<dbReference type="InterPro" id="IPR000847">
    <property type="entry name" value="LysR_HTH_N"/>
</dbReference>
<protein>
    <submittedName>
        <fullName evidence="7">Transcriptional regulator, LysR family</fullName>
    </submittedName>
</protein>
<evidence type="ECO:0000313" key="8">
    <source>
        <dbReference type="Proteomes" id="UP000243904"/>
    </source>
</evidence>
<evidence type="ECO:0000313" key="7">
    <source>
        <dbReference type="EMBL" id="SDS47974.1"/>
    </source>
</evidence>
<evidence type="ECO:0000256" key="3">
    <source>
        <dbReference type="ARBA" id="ARBA00023015"/>
    </source>
</evidence>
<keyword evidence="8" id="KW-1185">Reference proteome</keyword>
<gene>
    <name evidence="7" type="ORF">SAMN05444158_2187</name>
</gene>
<feature type="domain" description="HTH lysR-type" evidence="6">
    <location>
        <begin position="3"/>
        <end position="60"/>
    </location>
</feature>
<sequence>MGIQLAELTAFVAVAEHLSFTKAAVQVGVALPTMSQTIRSLEERLGVRLFNRTTRSVALTEAGERLLLEIQPIIAGIDHALESVNVFRDNPVGTLRLAVSRPAATRVLAPIIQPFLAEYPAIRLEVSADDTHSDIVSGRFDAGIRVGHRVERDMTILRLLDEFRMLAVATPDYLARHPAPSQPKDLHFHNCIRYRQPWDGSFQPWMFNKGRQHSEISVEGSLIANDLELVLSAALDGVGVAYLAEPLAAPLLADGRLVALLPGWCSTLPGVFLYYPSRHQIPMPLLVFLKFIETWRKRSGLLHRVK</sequence>
<dbReference type="GO" id="GO:0043565">
    <property type="term" value="F:sequence-specific DNA binding"/>
    <property type="evidence" value="ECO:0007669"/>
    <property type="project" value="TreeGrafter"/>
</dbReference>
<evidence type="ECO:0000256" key="5">
    <source>
        <dbReference type="ARBA" id="ARBA00023163"/>
    </source>
</evidence>
<comment type="function">
    <text evidence="1">NodD regulates the expression of the nodABCFE genes which encode other nodulation proteins. NodD is also a negative regulator of its own expression. Binds flavonoids as inducers.</text>
</comment>
<dbReference type="GO" id="GO:0003700">
    <property type="term" value="F:DNA-binding transcription factor activity"/>
    <property type="evidence" value="ECO:0007669"/>
    <property type="project" value="InterPro"/>
</dbReference>
<dbReference type="GO" id="GO:0006351">
    <property type="term" value="P:DNA-templated transcription"/>
    <property type="evidence" value="ECO:0007669"/>
    <property type="project" value="TreeGrafter"/>
</dbReference>
<evidence type="ECO:0000256" key="2">
    <source>
        <dbReference type="ARBA" id="ARBA00009437"/>
    </source>
</evidence>
<dbReference type="Gene3D" id="1.10.10.10">
    <property type="entry name" value="Winged helix-like DNA-binding domain superfamily/Winged helix DNA-binding domain"/>
    <property type="match status" value="1"/>
</dbReference>
<dbReference type="PRINTS" id="PR00039">
    <property type="entry name" value="HTHLYSR"/>
</dbReference>
<name>A0A1H1SIY1_9BRAD</name>
<dbReference type="FunFam" id="1.10.10.10:FF:000001">
    <property type="entry name" value="LysR family transcriptional regulator"/>
    <property type="match status" value="1"/>
</dbReference>
<dbReference type="PROSITE" id="PS50931">
    <property type="entry name" value="HTH_LYSR"/>
    <property type="match status" value="1"/>
</dbReference>
<dbReference type="SUPFAM" id="SSF46785">
    <property type="entry name" value="Winged helix' DNA-binding domain"/>
    <property type="match status" value="1"/>
</dbReference>
<dbReference type="InterPro" id="IPR036388">
    <property type="entry name" value="WH-like_DNA-bd_sf"/>
</dbReference>
<dbReference type="PANTHER" id="PTHR30537:SF1">
    <property type="entry name" value="HTH-TYPE TRANSCRIPTIONAL REGULATOR PGRR"/>
    <property type="match status" value="1"/>
</dbReference>
<organism evidence="7 8">
    <name type="scientific">Bradyrhizobium canariense</name>
    <dbReference type="NCBI Taxonomy" id="255045"/>
    <lineage>
        <taxon>Bacteria</taxon>
        <taxon>Pseudomonadati</taxon>
        <taxon>Pseudomonadota</taxon>
        <taxon>Alphaproteobacteria</taxon>
        <taxon>Hyphomicrobiales</taxon>
        <taxon>Nitrobacteraceae</taxon>
        <taxon>Bradyrhizobium</taxon>
    </lineage>
</organism>
<comment type="similarity">
    <text evidence="2">Belongs to the LysR transcriptional regulatory family.</text>
</comment>
<dbReference type="AlphaFoldDB" id="A0A1H1SIY1"/>
<dbReference type="InterPro" id="IPR005119">
    <property type="entry name" value="LysR_subst-bd"/>
</dbReference>
<keyword evidence="4" id="KW-0238">DNA-binding</keyword>
<proteinExistence type="inferred from homology"/>
<evidence type="ECO:0000256" key="4">
    <source>
        <dbReference type="ARBA" id="ARBA00023125"/>
    </source>
</evidence>
<keyword evidence="5" id="KW-0804">Transcription</keyword>
<reference evidence="8" key="1">
    <citation type="submission" date="2016-10" db="EMBL/GenBank/DDBJ databases">
        <authorList>
            <person name="Varghese N."/>
            <person name="Submissions S."/>
        </authorList>
    </citation>
    <scope>NUCLEOTIDE SEQUENCE [LARGE SCALE GENOMIC DNA]</scope>
    <source>
        <strain evidence="8">GAS369</strain>
    </source>
</reference>
<keyword evidence="3" id="KW-0805">Transcription regulation</keyword>
<dbReference type="EMBL" id="LT629750">
    <property type="protein sequence ID" value="SDS47974.1"/>
    <property type="molecule type" value="Genomic_DNA"/>
</dbReference>
<dbReference type="RefSeq" id="WP_349536748.1">
    <property type="nucleotide sequence ID" value="NZ_LT629750.1"/>
</dbReference>
<dbReference type="InterPro" id="IPR058163">
    <property type="entry name" value="LysR-type_TF_proteobact-type"/>
</dbReference>
<dbReference type="InterPro" id="IPR036390">
    <property type="entry name" value="WH_DNA-bd_sf"/>
</dbReference>
<dbReference type="SUPFAM" id="SSF53850">
    <property type="entry name" value="Periplasmic binding protein-like II"/>
    <property type="match status" value="1"/>
</dbReference>
<dbReference type="Gene3D" id="3.40.190.290">
    <property type="match status" value="1"/>
</dbReference>
<dbReference type="Pfam" id="PF00126">
    <property type="entry name" value="HTH_1"/>
    <property type="match status" value="1"/>
</dbReference>
<accession>A0A1H1SIY1</accession>
<evidence type="ECO:0000256" key="1">
    <source>
        <dbReference type="ARBA" id="ARBA00003502"/>
    </source>
</evidence>
<dbReference type="CDD" id="cd08474">
    <property type="entry name" value="PBP2_CrgA_like_5"/>
    <property type="match status" value="1"/>
</dbReference>